<dbReference type="Proteomes" id="UP000176294">
    <property type="component" value="Unassembled WGS sequence"/>
</dbReference>
<dbReference type="Pfam" id="PF04466">
    <property type="entry name" value="Terminase_3"/>
    <property type="match status" value="1"/>
</dbReference>
<dbReference type="InterPro" id="IPR027417">
    <property type="entry name" value="P-loop_NTPase"/>
</dbReference>
<proteinExistence type="predicted"/>
<dbReference type="PANTHER" id="PTHR39184:SF1">
    <property type="entry name" value="PBSX PHAGE TERMINASE LARGE SUBUNIT"/>
    <property type="match status" value="1"/>
</dbReference>
<reference evidence="2 3" key="1">
    <citation type="submission" date="2016-08" db="EMBL/GenBank/DDBJ databases">
        <title>Hymenobacter coccineus sp. nov., Hymenobacter lapidarius sp. nov. and Hymenobacter glacialis sp. nov., isolated from Antarctic soil.</title>
        <authorList>
            <person name="Sedlacek I."/>
            <person name="Kralova S."/>
            <person name="Kyrova K."/>
            <person name="Maslanova I."/>
            <person name="Stankova E."/>
            <person name="Vrbovska V."/>
            <person name="Nemec M."/>
            <person name="Bartak M."/>
            <person name="Svec P."/>
            <person name="Busse H.-J."/>
            <person name="Pantucek R."/>
        </authorList>
    </citation>
    <scope>NUCLEOTIDE SEQUENCE [LARGE SCALE GENOMIC DNA]</scope>
    <source>
        <strain evidence="2 3">CCM 8643</strain>
    </source>
</reference>
<keyword evidence="3" id="KW-1185">Reference proteome</keyword>
<dbReference type="AlphaFoldDB" id="A0A1G1SQC3"/>
<dbReference type="STRING" id="1908237.BEN47_06075"/>
<dbReference type="RefSeq" id="WP_070730975.1">
    <property type="nucleotide sequence ID" value="NZ_MDZB01000175.1"/>
</dbReference>
<sequence length="500" mass="56884">MVAQKKRLKLTLRPDAVSPRFWPYLRSRTRHLLLWGGRDSTKSDFVALKLLLDCLELPYFKCVLVRRYLNTVGPSQVATLETVAKRWGLHHLFKWGVSPLGIWCRDNGNSFVPFGMDDMDKIKSLSNPTHAWYEEANQADGKKADVISTSLRSSVPGSYLQEIYTFNPDHSGDYTTFWLYQKFFDKTGHPHELTFSGQLAVDVSGQLVQVPYEVVHSTYHNNPWCPPERAATYEAYGTLDPLTGEMADEYRYHVWCLGQWATKRTGNEFYHKFQEKQVVKPTPYLPGLNIVQSWDANSLPYCAMFCAQTEPQPGGGILLRVFQEYAIKPPNSGIESTGQQFLKDRKARQWDGSAVYLTGDASLRNNKIGEQRGESVFKDVRAALAGFTDTDGQKIAGCLNAGSGDFWLKKNPGVDRRRNFVNALFEGKIPKCSIQVDPDCVLLINDWKMVQKAIDGKLKKRVYDAELDAWYEPIAHFSDIGDYYICTVLKAEYEAYRDGK</sequence>
<gene>
    <name evidence="2" type="ORF">BEN47_06075</name>
</gene>
<dbReference type="Gene3D" id="3.40.50.300">
    <property type="entry name" value="P-loop containing nucleotide triphosphate hydrolases"/>
    <property type="match status" value="1"/>
</dbReference>
<evidence type="ECO:0000259" key="1">
    <source>
        <dbReference type="Pfam" id="PF04466"/>
    </source>
</evidence>
<comment type="caution">
    <text evidence="2">The sequence shown here is derived from an EMBL/GenBank/DDBJ whole genome shotgun (WGS) entry which is preliminary data.</text>
</comment>
<feature type="domain" description="Phage terminase large subunit N-terminal" evidence="1">
    <location>
        <begin position="30"/>
        <end position="238"/>
    </location>
</feature>
<dbReference type="OrthoDB" id="924847at2"/>
<accession>A0A1G1SQC3</accession>
<dbReference type="InterPro" id="IPR035412">
    <property type="entry name" value="Terminase_L_N"/>
</dbReference>
<dbReference type="EMBL" id="MDZB01000175">
    <property type="protein sequence ID" value="OGX80821.1"/>
    <property type="molecule type" value="Genomic_DNA"/>
</dbReference>
<name>A0A1G1SQC3_9BACT</name>
<organism evidence="2 3">
    <name type="scientific">Hymenobacter lapidarius</name>
    <dbReference type="NCBI Taxonomy" id="1908237"/>
    <lineage>
        <taxon>Bacteria</taxon>
        <taxon>Pseudomonadati</taxon>
        <taxon>Bacteroidota</taxon>
        <taxon>Cytophagia</taxon>
        <taxon>Cytophagales</taxon>
        <taxon>Hymenobacteraceae</taxon>
        <taxon>Hymenobacter</taxon>
    </lineage>
</organism>
<protein>
    <recommendedName>
        <fullName evidence="1">Phage terminase large subunit N-terminal domain-containing protein</fullName>
    </recommendedName>
</protein>
<evidence type="ECO:0000313" key="3">
    <source>
        <dbReference type="Proteomes" id="UP000176294"/>
    </source>
</evidence>
<evidence type="ECO:0000313" key="2">
    <source>
        <dbReference type="EMBL" id="OGX80821.1"/>
    </source>
</evidence>
<dbReference type="InterPro" id="IPR052380">
    <property type="entry name" value="Viral_DNA_packaging_terminase"/>
</dbReference>
<dbReference type="PANTHER" id="PTHR39184">
    <property type="match status" value="1"/>
</dbReference>